<dbReference type="AlphaFoldDB" id="G3I9Z7"/>
<evidence type="ECO:0000313" key="2">
    <source>
        <dbReference type="Proteomes" id="UP000001075"/>
    </source>
</evidence>
<evidence type="ECO:0000313" key="1">
    <source>
        <dbReference type="EMBL" id="EGW12919.1"/>
    </source>
</evidence>
<name>G3I9Z7_CRIGR</name>
<dbReference type="PANTHER" id="PTHR46793">
    <property type="entry name" value="1700018F24RIK PROTEIN-RELATED-RELATED"/>
    <property type="match status" value="1"/>
</dbReference>
<organism evidence="1 2">
    <name type="scientific">Cricetulus griseus</name>
    <name type="common">Chinese hamster</name>
    <name type="synonym">Cricetulus barabensis griseus</name>
    <dbReference type="NCBI Taxonomy" id="10029"/>
    <lineage>
        <taxon>Eukaryota</taxon>
        <taxon>Metazoa</taxon>
        <taxon>Chordata</taxon>
        <taxon>Craniata</taxon>
        <taxon>Vertebrata</taxon>
        <taxon>Euteleostomi</taxon>
        <taxon>Mammalia</taxon>
        <taxon>Eutheria</taxon>
        <taxon>Euarchontoglires</taxon>
        <taxon>Glires</taxon>
        <taxon>Rodentia</taxon>
        <taxon>Myomorpha</taxon>
        <taxon>Muroidea</taxon>
        <taxon>Cricetidae</taxon>
        <taxon>Cricetinae</taxon>
        <taxon>Cricetulus</taxon>
    </lineage>
</organism>
<dbReference type="PANTHER" id="PTHR46793:SF1">
    <property type="entry name" value="1700018F24RIK PROTEIN-RELATED"/>
    <property type="match status" value="1"/>
</dbReference>
<proteinExistence type="predicted"/>
<gene>
    <name evidence="1" type="ORF">I79_020411</name>
</gene>
<dbReference type="STRING" id="10029.G3I9Z7"/>
<dbReference type="EMBL" id="JH001655">
    <property type="protein sequence ID" value="EGW12919.1"/>
    <property type="molecule type" value="Genomic_DNA"/>
</dbReference>
<dbReference type="InParanoid" id="G3I9Z7"/>
<protein>
    <submittedName>
        <fullName evidence="1">Uncharacterized protein</fullName>
    </submittedName>
</protein>
<dbReference type="Proteomes" id="UP000001075">
    <property type="component" value="Unassembled WGS sequence"/>
</dbReference>
<accession>G3I9Z7</accession>
<sequence length="121" mass="13539">MARATKGPRVMILATFGDVGCALLPNTYGHFSTGKPRYGSFRPDCVEDQESKSAIFSFLSMWVPPPPGFCDYPDMATVKRLVDYIRLSVPSSDVTIQTEELPSVLEEQESKKDEEAWGRFL</sequence>
<reference evidence="2" key="1">
    <citation type="journal article" date="2011" name="Nat. Biotechnol.">
        <title>The genomic sequence of the Chinese hamster ovary (CHO)-K1 cell line.</title>
        <authorList>
            <person name="Xu X."/>
            <person name="Nagarajan H."/>
            <person name="Lewis N.E."/>
            <person name="Pan S."/>
            <person name="Cai Z."/>
            <person name="Liu X."/>
            <person name="Chen W."/>
            <person name="Xie M."/>
            <person name="Wang W."/>
            <person name="Hammond S."/>
            <person name="Andersen M.R."/>
            <person name="Neff N."/>
            <person name="Passarelli B."/>
            <person name="Koh W."/>
            <person name="Fan H.C."/>
            <person name="Wang J."/>
            <person name="Gui Y."/>
            <person name="Lee K.H."/>
            <person name="Betenbaugh M.J."/>
            <person name="Quake S.R."/>
            <person name="Famili I."/>
            <person name="Palsson B.O."/>
            <person name="Wang J."/>
        </authorList>
    </citation>
    <scope>NUCLEOTIDE SEQUENCE [LARGE SCALE GENOMIC DNA]</scope>
    <source>
        <strain evidence="2">CHO K1 cell line</strain>
    </source>
</reference>